<feature type="coiled-coil region" evidence="1">
    <location>
        <begin position="502"/>
        <end position="536"/>
    </location>
</feature>
<evidence type="ECO:0000313" key="4">
    <source>
        <dbReference type="EMBL" id="BBN99522.1"/>
    </source>
</evidence>
<feature type="coiled-coil region" evidence="1">
    <location>
        <begin position="269"/>
        <end position="346"/>
    </location>
</feature>
<keyword evidence="2" id="KW-1133">Transmembrane helix</keyword>
<keyword evidence="2" id="KW-0812">Transmembrane</keyword>
<dbReference type="Pfam" id="PF13514">
    <property type="entry name" value="AAA_27"/>
    <property type="match status" value="1"/>
</dbReference>
<dbReference type="Proteomes" id="UP000285882">
    <property type="component" value="Chromosome"/>
</dbReference>
<organism evidence="4 7">
    <name type="scientific">Sporolactobacillus terrae</name>
    <dbReference type="NCBI Taxonomy" id="269673"/>
    <lineage>
        <taxon>Bacteria</taxon>
        <taxon>Bacillati</taxon>
        <taxon>Bacillota</taxon>
        <taxon>Bacilli</taxon>
        <taxon>Bacillales</taxon>
        <taxon>Sporolactobacillaceae</taxon>
        <taxon>Sporolactobacillus</taxon>
    </lineage>
</organism>
<dbReference type="PANTHER" id="PTHR41259:SF1">
    <property type="entry name" value="DOUBLE-STRAND BREAK REPAIR RAD50 ATPASE, PUTATIVE-RELATED"/>
    <property type="match status" value="1"/>
</dbReference>
<keyword evidence="2" id="KW-0472">Membrane</keyword>
<feature type="coiled-coil region" evidence="1">
    <location>
        <begin position="397"/>
        <end position="424"/>
    </location>
</feature>
<feature type="transmembrane region" description="Helical" evidence="2">
    <location>
        <begin position="437"/>
        <end position="457"/>
    </location>
</feature>
<reference evidence="4 7" key="2">
    <citation type="submission" date="2019-09" db="EMBL/GenBank/DDBJ databases">
        <title>Complete genome sequence of Sporolactobacillus terrae 70-3.</title>
        <authorList>
            <person name="Tanaka N."/>
            <person name="Shiwa Y."/>
            <person name="Fujita N."/>
            <person name="Tanasupawat S."/>
        </authorList>
    </citation>
    <scope>NUCLEOTIDE SEQUENCE [LARGE SCALE GENOMIC DNA]</scope>
    <source>
        <strain evidence="4 7">70-3</strain>
    </source>
</reference>
<evidence type="ECO:0000313" key="5">
    <source>
        <dbReference type="EMBL" id="QAA23107.1"/>
    </source>
</evidence>
<dbReference type="Gene3D" id="3.40.50.300">
    <property type="entry name" value="P-loop containing nucleotide triphosphate hydrolases"/>
    <property type="match status" value="2"/>
</dbReference>
<feature type="domain" description="YhaN AAA" evidence="3">
    <location>
        <begin position="1"/>
        <end position="198"/>
    </location>
</feature>
<dbReference type="PANTHER" id="PTHR41259">
    <property type="entry name" value="DOUBLE-STRAND BREAK REPAIR RAD50 ATPASE, PUTATIVE-RELATED"/>
    <property type="match status" value="1"/>
</dbReference>
<feature type="transmembrane region" description="Helical" evidence="2">
    <location>
        <begin position="463"/>
        <end position="482"/>
    </location>
</feature>
<accession>A0A410DAJ6</accession>
<dbReference type="EMBL" id="AP021853">
    <property type="protein sequence ID" value="BBN99522.1"/>
    <property type="molecule type" value="Genomic_DNA"/>
</dbReference>
<evidence type="ECO:0000313" key="6">
    <source>
        <dbReference type="Proteomes" id="UP000285882"/>
    </source>
</evidence>
<evidence type="ECO:0000256" key="2">
    <source>
        <dbReference type="SAM" id="Phobius"/>
    </source>
</evidence>
<dbReference type="STRING" id="1449983.GCA_000647835_00321"/>
<dbReference type="EMBL" id="CP025688">
    <property type="protein sequence ID" value="QAA23107.1"/>
    <property type="molecule type" value="Genomic_DNA"/>
</dbReference>
<gene>
    <name evidence="4" type="primary">yhaN</name>
    <name evidence="5" type="ORF">C0674_10965</name>
    <name evidence="4" type="ORF">St703_22270</name>
</gene>
<dbReference type="Proteomes" id="UP000326951">
    <property type="component" value="Chromosome"/>
</dbReference>
<dbReference type="InterPro" id="IPR027417">
    <property type="entry name" value="P-loop_NTPase"/>
</dbReference>
<dbReference type="RefSeq" id="WP_028977595.1">
    <property type="nucleotide sequence ID" value="NZ_AP021853.1"/>
</dbReference>
<dbReference type="SUPFAM" id="SSF52540">
    <property type="entry name" value="P-loop containing nucleoside triphosphate hydrolases"/>
    <property type="match status" value="1"/>
</dbReference>
<sequence length="930" mass="106482">MKLNALTIRRFGRFERKRITLPNTPLVMIYGENESGKSTMMAFIVHQLFGFSGKKTVEQWQGNGDSQTIGGSITFTGDDGNVYHLERCFNGQEQLDFHLRDGAPVHLDSLLHGMNRMLFQSVFCFDLDGLRDIDKKSPSDLNDLLLGAGMIGSGTLGKLEQSLEKQCAELFKKKGKKPAINQRFTQLNACSAELNAWEKKMDDYQELQQRIQEGSKRLETLEATKRKLQQAFQWWTAFSAARPLIQSRQLLEQELRQLQADPPFPQQGKQRYDDLKKQANTKREELAQTNEQISQLQAAQQKIKVDLRWQRYEAALQHLFKSAVEDEQNENELRRVETELREQKTACQRICDYLGGQWSETAIRQASSDLSFPKQLKIQIDNWNEKQNEQRDLMHDQSAASEHVDKLEAQLKNTEAKKVAQEQNVHRRSETTHSGHYQAPISVLVGATAVLALSSALLITPLAAVPVLFLGAGILVGLYFFAFPRNRTYAAGGEEERLDSQRMMIHQQLVEARDELARLNQRVGANRQKIQTLEQEIKSWLSSHGYAIEHLHDAEEKVRLVENGQEICRKMDQLNNQRVQLSAMHQAFLDETKTLAEQLGVPGGDADYLKERSQKEFAHLRNLEDLEKQCTYYETHKERQLHAIHALKQQQAQLLKDVDADSEAQFYALAERDARRCELERKSETSRIQLLELTGSEERIRAYEDYLKSGNWEAESEQTYQAQLSACESELKSVRDQLAADRASSAAMEANNSYRKTLDRYHTLVTDAGIKAKDWAVLQTALWAIRKAKENYREQRLPHVLTKAAEYFRCVTDHRYVRLTLNDSGFMAEQADGVNVHAANLSRGTAEQLYLCLRLALMDAFQGYETMPMIVDDSFVNFDALRTKKVYALLEKIAAQRQVIIFTCHKTAYLKEHAETILNLSKEGKETVSQ</sequence>
<reference evidence="5 6" key="1">
    <citation type="submission" date="2018-01" db="EMBL/GenBank/DDBJ databases">
        <title>Complete genome sequencing of Sporolactobacillus terrae DLG3.</title>
        <authorList>
            <person name="Nam Y.-D."/>
            <person name="Kang J."/>
            <person name="Chung W.-H."/>
        </authorList>
    </citation>
    <scope>NUCLEOTIDE SEQUENCE [LARGE SCALE GENOMIC DNA]</scope>
    <source>
        <strain evidence="5 6">DLG3</strain>
    </source>
</reference>
<keyword evidence="6" id="KW-1185">Reference proteome</keyword>
<proteinExistence type="predicted"/>
<evidence type="ECO:0000313" key="7">
    <source>
        <dbReference type="Proteomes" id="UP000326951"/>
    </source>
</evidence>
<name>A0A410DAJ6_9BACL</name>
<dbReference type="InterPro" id="IPR038734">
    <property type="entry name" value="YhaN_AAA"/>
</dbReference>
<protein>
    <recommendedName>
        <fullName evidence="3">YhaN AAA domain-containing protein</fullName>
    </recommendedName>
</protein>
<dbReference type="AlphaFoldDB" id="A0A410DAJ6"/>
<feature type="coiled-coil region" evidence="1">
    <location>
        <begin position="187"/>
        <end position="231"/>
    </location>
</feature>
<evidence type="ECO:0000256" key="1">
    <source>
        <dbReference type="SAM" id="Coils"/>
    </source>
</evidence>
<keyword evidence="1" id="KW-0175">Coiled coil</keyword>
<evidence type="ECO:0000259" key="3">
    <source>
        <dbReference type="Pfam" id="PF13514"/>
    </source>
</evidence>